<gene>
    <name evidence="1" type="ORF">LTRI10_LOCUS12371</name>
</gene>
<accession>A0AAV2D9I3</accession>
<dbReference type="PANTHER" id="PTHR33710:SF71">
    <property type="entry name" value="ENDONUCLEASE_EXONUCLEASE_PHOSPHATASE DOMAIN-CONTAINING PROTEIN"/>
    <property type="match status" value="1"/>
</dbReference>
<dbReference type="Gene3D" id="3.60.10.10">
    <property type="entry name" value="Endonuclease/exonuclease/phosphatase"/>
    <property type="match status" value="1"/>
</dbReference>
<sequence>MNQGGLDFREWAMEMNLIDHKIHGSSFTWWNKQSTNPIAKRLDRFLVNEEWFISFPQSVARTLAPGVSNHCGLVLDSDPKLGSLPKPFKYFKFWQKHPQYWTLLEEAWSGEARGLSYQRFYYKLKQFKAKLKQLNLSEYSEISERARAAEKALEQQQQLVLQDPTAENVGKEAELAALCHDTQRAEESFFRQKSRIRSIQEGDANTAYFHAMVRIRNHKQTIMKLVRDDNTEVIEVKEMGEVAVALYKRLSGEVDKEVQYNTVDYFQNQLRQRLDPEGIQVLLAPVTREEIREVFKKMPNDKAPGPDGFTAEFYKSD</sequence>
<dbReference type="PANTHER" id="PTHR33710">
    <property type="entry name" value="BNAC02G09200D PROTEIN"/>
    <property type="match status" value="1"/>
</dbReference>
<keyword evidence="2" id="KW-1185">Reference proteome</keyword>
<evidence type="ECO:0000313" key="1">
    <source>
        <dbReference type="EMBL" id="CAL1370121.1"/>
    </source>
</evidence>
<name>A0AAV2D9I3_9ROSI</name>
<dbReference type="SUPFAM" id="SSF56219">
    <property type="entry name" value="DNase I-like"/>
    <property type="match status" value="1"/>
</dbReference>
<dbReference type="EMBL" id="OZ034815">
    <property type="protein sequence ID" value="CAL1370121.1"/>
    <property type="molecule type" value="Genomic_DNA"/>
</dbReference>
<protein>
    <submittedName>
        <fullName evidence="1">Uncharacterized protein</fullName>
    </submittedName>
</protein>
<proteinExistence type="predicted"/>
<reference evidence="1 2" key="1">
    <citation type="submission" date="2024-04" db="EMBL/GenBank/DDBJ databases">
        <authorList>
            <person name="Fracassetti M."/>
        </authorList>
    </citation>
    <scope>NUCLEOTIDE SEQUENCE [LARGE SCALE GENOMIC DNA]</scope>
</reference>
<dbReference type="InterPro" id="IPR036691">
    <property type="entry name" value="Endo/exonu/phosph_ase_sf"/>
</dbReference>
<evidence type="ECO:0000313" key="2">
    <source>
        <dbReference type="Proteomes" id="UP001497516"/>
    </source>
</evidence>
<dbReference type="Proteomes" id="UP001497516">
    <property type="component" value="Chromosome 2"/>
</dbReference>
<dbReference type="AlphaFoldDB" id="A0AAV2D9I3"/>
<organism evidence="1 2">
    <name type="scientific">Linum trigynum</name>
    <dbReference type="NCBI Taxonomy" id="586398"/>
    <lineage>
        <taxon>Eukaryota</taxon>
        <taxon>Viridiplantae</taxon>
        <taxon>Streptophyta</taxon>
        <taxon>Embryophyta</taxon>
        <taxon>Tracheophyta</taxon>
        <taxon>Spermatophyta</taxon>
        <taxon>Magnoliopsida</taxon>
        <taxon>eudicotyledons</taxon>
        <taxon>Gunneridae</taxon>
        <taxon>Pentapetalae</taxon>
        <taxon>rosids</taxon>
        <taxon>fabids</taxon>
        <taxon>Malpighiales</taxon>
        <taxon>Linaceae</taxon>
        <taxon>Linum</taxon>
    </lineage>
</organism>